<dbReference type="Proteomes" id="UP001055879">
    <property type="component" value="Linkage Group LG17"/>
</dbReference>
<reference evidence="2" key="1">
    <citation type="journal article" date="2022" name="Mol. Ecol. Resour.">
        <title>The genomes of chicory, endive, great burdock and yacon provide insights into Asteraceae palaeo-polyploidization history and plant inulin production.</title>
        <authorList>
            <person name="Fan W."/>
            <person name="Wang S."/>
            <person name="Wang H."/>
            <person name="Wang A."/>
            <person name="Jiang F."/>
            <person name="Liu H."/>
            <person name="Zhao H."/>
            <person name="Xu D."/>
            <person name="Zhang Y."/>
        </authorList>
    </citation>
    <scope>NUCLEOTIDE SEQUENCE [LARGE SCALE GENOMIC DNA]</scope>
    <source>
        <strain evidence="2">cv. Niubang</strain>
    </source>
</reference>
<organism evidence="1 2">
    <name type="scientific">Arctium lappa</name>
    <name type="common">Greater burdock</name>
    <name type="synonym">Lappa major</name>
    <dbReference type="NCBI Taxonomy" id="4217"/>
    <lineage>
        <taxon>Eukaryota</taxon>
        <taxon>Viridiplantae</taxon>
        <taxon>Streptophyta</taxon>
        <taxon>Embryophyta</taxon>
        <taxon>Tracheophyta</taxon>
        <taxon>Spermatophyta</taxon>
        <taxon>Magnoliopsida</taxon>
        <taxon>eudicotyledons</taxon>
        <taxon>Gunneridae</taxon>
        <taxon>Pentapetalae</taxon>
        <taxon>asterids</taxon>
        <taxon>campanulids</taxon>
        <taxon>Asterales</taxon>
        <taxon>Asteraceae</taxon>
        <taxon>Carduoideae</taxon>
        <taxon>Cardueae</taxon>
        <taxon>Arctiinae</taxon>
        <taxon>Arctium</taxon>
    </lineage>
</organism>
<name>A0ACB8XH49_ARCLA</name>
<dbReference type="EMBL" id="CM042063">
    <property type="protein sequence ID" value="KAI3667183.1"/>
    <property type="molecule type" value="Genomic_DNA"/>
</dbReference>
<gene>
    <name evidence="1" type="ORF">L6452_42232</name>
</gene>
<sequence length="152" mass="17400">MSICRGKEQGTSENVNKAGTSCKDFDFATKPTYVKSTSVTVLKIDERPPSEILMKKVVEDIKATSLNEDQARARHSSKHMMDQEERRKKMRILCERYDIRFESSENAEFAEPSDNINAHQGEHSSRELILSKKMDEEMGVDIELIQTPVSQF</sequence>
<evidence type="ECO:0000313" key="1">
    <source>
        <dbReference type="EMBL" id="KAI3667183.1"/>
    </source>
</evidence>
<protein>
    <submittedName>
        <fullName evidence="1">Uncharacterized protein</fullName>
    </submittedName>
</protein>
<proteinExistence type="predicted"/>
<comment type="caution">
    <text evidence="1">The sequence shown here is derived from an EMBL/GenBank/DDBJ whole genome shotgun (WGS) entry which is preliminary data.</text>
</comment>
<keyword evidence="2" id="KW-1185">Reference proteome</keyword>
<accession>A0ACB8XH49</accession>
<reference evidence="1 2" key="2">
    <citation type="journal article" date="2022" name="Mol. Ecol. Resour.">
        <title>The genomes of chicory, endive, great burdock and yacon provide insights into Asteraceae paleo-polyploidization history and plant inulin production.</title>
        <authorList>
            <person name="Fan W."/>
            <person name="Wang S."/>
            <person name="Wang H."/>
            <person name="Wang A."/>
            <person name="Jiang F."/>
            <person name="Liu H."/>
            <person name="Zhao H."/>
            <person name="Xu D."/>
            <person name="Zhang Y."/>
        </authorList>
    </citation>
    <scope>NUCLEOTIDE SEQUENCE [LARGE SCALE GENOMIC DNA]</scope>
    <source>
        <strain evidence="2">cv. Niubang</strain>
    </source>
</reference>
<evidence type="ECO:0000313" key="2">
    <source>
        <dbReference type="Proteomes" id="UP001055879"/>
    </source>
</evidence>